<sequence>MKALVIFVILATAGIIFFQFSRKKELKKLLISLGTFGIIISLAVVGNLTRPVMPIYVAHIILVMVAWGGLINYLFRKSYLWQLIFSPIVTIGLFLILEYLEGSRHGILG</sequence>
<feature type="transmembrane region" description="Helical" evidence="1">
    <location>
        <begin position="55"/>
        <end position="75"/>
    </location>
</feature>
<evidence type="ECO:0000313" key="2">
    <source>
        <dbReference type="EMBL" id="SFV58644.1"/>
    </source>
</evidence>
<feature type="transmembrane region" description="Helical" evidence="1">
    <location>
        <begin position="81"/>
        <end position="100"/>
    </location>
</feature>
<protein>
    <submittedName>
        <fullName evidence="2">Uncharacterized protein</fullName>
    </submittedName>
</protein>
<reference evidence="2" key="1">
    <citation type="submission" date="2016-10" db="EMBL/GenBank/DDBJ databases">
        <authorList>
            <person name="de Groot N.N."/>
        </authorList>
    </citation>
    <scope>NUCLEOTIDE SEQUENCE</scope>
</reference>
<feature type="transmembrane region" description="Helical" evidence="1">
    <location>
        <begin position="28"/>
        <end position="48"/>
    </location>
</feature>
<dbReference type="AlphaFoldDB" id="A0A1W1BYT3"/>
<organism evidence="2">
    <name type="scientific">hydrothermal vent metagenome</name>
    <dbReference type="NCBI Taxonomy" id="652676"/>
    <lineage>
        <taxon>unclassified sequences</taxon>
        <taxon>metagenomes</taxon>
        <taxon>ecological metagenomes</taxon>
    </lineage>
</organism>
<name>A0A1W1BYT3_9ZZZZ</name>
<evidence type="ECO:0000256" key="1">
    <source>
        <dbReference type="SAM" id="Phobius"/>
    </source>
</evidence>
<keyword evidence="1" id="KW-0812">Transmembrane</keyword>
<gene>
    <name evidence="2" type="ORF">MNB_SV-3-1419</name>
</gene>
<accession>A0A1W1BYT3</accession>
<keyword evidence="1" id="KW-0472">Membrane</keyword>
<keyword evidence="1" id="KW-1133">Transmembrane helix</keyword>
<dbReference type="EMBL" id="FPHI01000019">
    <property type="protein sequence ID" value="SFV58644.1"/>
    <property type="molecule type" value="Genomic_DNA"/>
</dbReference>
<proteinExistence type="predicted"/>